<evidence type="ECO:0000313" key="2">
    <source>
        <dbReference type="Proteomes" id="UP000238479"/>
    </source>
</evidence>
<dbReference type="Gramene" id="PRQ52530">
    <property type="protein sequence ID" value="PRQ52530"/>
    <property type="gene ID" value="RchiOBHm_Chr2g0156521"/>
</dbReference>
<sequence>MLTFLIHQLFLFLTLRTNITIFRTHIVVCEVEWFSYLKKYSGRLFCGLVALCFIEDAVGVRWEGYGMLEGIMVACFPYADLCHQYVLANFPAKRCKDQLVVAQIKWYVKIN</sequence>
<evidence type="ECO:0000313" key="1">
    <source>
        <dbReference type="EMBL" id="PRQ52530.1"/>
    </source>
</evidence>
<protein>
    <submittedName>
        <fullName evidence="1">Uncharacterized protein</fullName>
    </submittedName>
</protein>
<dbReference type="AlphaFoldDB" id="A0A2P6S1H3"/>
<accession>A0A2P6S1H3</accession>
<name>A0A2P6S1H3_ROSCH</name>
<reference evidence="1 2" key="1">
    <citation type="journal article" date="2018" name="Nat. Genet.">
        <title>The Rosa genome provides new insights in the design of modern roses.</title>
        <authorList>
            <person name="Bendahmane M."/>
        </authorList>
    </citation>
    <scope>NUCLEOTIDE SEQUENCE [LARGE SCALE GENOMIC DNA]</scope>
    <source>
        <strain evidence="2">cv. Old Blush</strain>
    </source>
</reference>
<comment type="caution">
    <text evidence="1">The sequence shown here is derived from an EMBL/GenBank/DDBJ whole genome shotgun (WGS) entry which is preliminary data.</text>
</comment>
<keyword evidence="2" id="KW-1185">Reference proteome</keyword>
<gene>
    <name evidence="1" type="ORF">RchiOBHm_Chr2g0156521</name>
</gene>
<organism evidence="1 2">
    <name type="scientific">Rosa chinensis</name>
    <name type="common">China rose</name>
    <dbReference type="NCBI Taxonomy" id="74649"/>
    <lineage>
        <taxon>Eukaryota</taxon>
        <taxon>Viridiplantae</taxon>
        <taxon>Streptophyta</taxon>
        <taxon>Embryophyta</taxon>
        <taxon>Tracheophyta</taxon>
        <taxon>Spermatophyta</taxon>
        <taxon>Magnoliopsida</taxon>
        <taxon>eudicotyledons</taxon>
        <taxon>Gunneridae</taxon>
        <taxon>Pentapetalae</taxon>
        <taxon>rosids</taxon>
        <taxon>fabids</taxon>
        <taxon>Rosales</taxon>
        <taxon>Rosaceae</taxon>
        <taxon>Rosoideae</taxon>
        <taxon>Rosoideae incertae sedis</taxon>
        <taxon>Rosa</taxon>
    </lineage>
</organism>
<dbReference type="EMBL" id="PDCK01000040">
    <property type="protein sequence ID" value="PRQ52530.1"/>
    <property type="molecule type" value="Genomic_DNA"/>
</dbReference>
<dbReference type="Proteomes" id="UP000238479">
    <property type="component" value="Chromosome 2"/>
</dbReference>
<proteinExistence type="predicted"/>